<dbReference type="InterPro" id="IPR050545">
    <property type="entry name" value="Mycobact_MmpL"/>
</dbReference>
<keyword evidence="3" id="KW-1003">Cell membrane</keyword>
<gene>
    <name evidence="9" type="ORF">ACFFGS_02100</name>
</gene>
<dbReference type="EMBL" id="JBHLUK010000010">
    <property type="protein sequence ID" value="MFC0422961.1"/>
    <property type="molecule type" value="Genomic_DNA"/>
</dbReference>
<keyword evidence="6 7" id="KW-0472">Membrane</keyword>
<keyword evidence="5 7" id="KW-1133">Transmembrane helix</keyword>
<reference evidence="9 10" key="1">
    <citation type="submission" date="2024-09" db="EMBL/GenBank/DDBJ databases">
        <authorList>
            <person name="Sun Q."/>
            <person name="Mori K."/>
        </authorList>
    </citation>
    <scope>NUCLEOTIDE SEQUENCE [LARGE SCALE GENOMIC DNA]</scope>
    <source>
        <strain evidence="9 10">TBRC 4575</strain>
    </source>
</reference>
<dbReference type="SUPFAM" id="SSF82866">
    <property type="entry name" value="Multidrug efflux transporter AcrB transmembrane domain"/>
    <property type="match status" value="2"/>
</dbReference>
<feature type="transmembrane region" description="Helical" evidence="7">
    <location>
        <begin position="360"/>
        <end position="377"/>
    </location>
</feature>
<dbReference type="Pfam" id="PF03176">
    <property type="entry name" value="MMPL"/>
    <property type="match status" value="1"/>
</dbReference>
<feature type="transmembrane region" description="Helical" evidence="7">
    <location>
        <begin position="198"/>
        <end position="216"/>
    </location>
</feature>
<dbReference type="Gene3D" id="1.20.1640.10">
    <property type="entry name" value="Multidrug efflux transporter AcrB transmembrane domain"/>
    <property type="match status" value="1"/>
</dbReference>
<evidence type="ECO:0000259" key="8">
    <source>
        <dbReference type="Pfam" id="PF03176"/>
    </source>
</evidence>
<dbReference type="PANTHER" id="PTHR33406:SF6">
    <property type="entry name" value="MEMBRANE PROTEIN YDGH-RELATED"/>
    <property type="match status" value="1"/>
</dbReference>
<feature type="transmembrane region" description="Helical" evidence="7">
    <location>
        <begin position="171"/>
        <end position="191"/>
    </location>
</feature>
<evidence type="ECO:0000256" key="3">
    <source>
        <dbReference type="ARBA" id="ARBA00022475"/>
    </source>
</evidence>
<feature type="transmembrane region" description="Helical" evidence="7">
    <location>
        <begin position="301"/>
        <end position="324"/>
    </location>
</feature>
<feature type="transmembrane region" description="Helical" evidence="7">
    <location>
        <begin position="842"/>
        <end position="864"/>
    </location>
</feature>
<feature type="transmembrane region" description="Helical" evidence="7">
    <location>
        <begin position="278"/>
        <end position="295"/>
    </location>
</feature>
<evidence type="ECO:0000256" key="6">
    <source>
        <dbReference type="ARBA" id="ARBA00023136"/>
    </source>
</evidence>
<evidence type="ECO:0000256" key="2">
    <source>
        <dbReference type="ARBA" id="ARBA00010157"/>
    </source>
</evidence>
<dbReference type="InterPro" id="IPR004869">
    <property type="entry name" value="MMPL_dom"/>
</dbReference>
<accession>A0ABV6K0G8</accession>
<organism evidence="9 10">
    <name type="scientific">Lactiplantibacillus plajomi</name>
    <dbReference type="NCBI Taxonomy" id="1457217"/>
    <lineage>
        <taxon>Bacteria</taxon>
        <taxon>Bacillati</taxon>
        <taxon>Bacillota</taxon>
        <taxon>Bacilli</taxon>
        <taxon>Lactobacillales</taxon>
        <taxon>Lactobacillaceae</taxon>
        <taxon>Lactiplantibacillus</taxon>
    </lineage>
</organism>
<evidence type="ECO:0000256" key="5">
    <source>
        <dbReference type="ARBA" id="ARBA00022989"/>
    </source>
</evidence>
<feature type="transmembrane region" description="Helical" evidence="7">
    <location>
        <begin position="741"/>
        <end position="764"/>
    </location>
</feature>
<evidence type="ECO:0000313" key="10">
    <source>
        <dbReference type="Proteomes" id="UP001589855"/>
    </source>
</evidence>
<protein>
    <submittedName>
        <fullName evidence="9">MMPL family transporter</fullName>
    </submittedName>
</protein>
<feature type="transmembrane region" description="Helical" evidence="7">
    <location>
        <begin position="716"/>
        <end position="734"/>
    </location>
</feature>
<keyword evidence="10" id="KW-1185">Reference proteome</keyword>
<sequence>MRKVLKPKFYFLLFWIIMVVASIAALPNVSQWLTRQSTAANSSQTSSQTYRWEHGLDGTKQLTLVFNNPSGKLTASQKMRITDTLATIRSQADQYGIRQLRTTTLLANDRDLLSAADGSTELAIAAVKSKTADLPIIANELNNAMADAGVNTAVTSPQLVVSDHQQRHREAVISSFLIGTAALLLVLGLIFRSLAVPLINLTIQAVVTLITTSLVINAQQAWQLPIDVTALTLIGWITLAGTSFLTWSYMRDYWQQTVEKDDNVAASLVSLQRQYHRWPVITVPLVLVLIVLSWTSSPLLASGWALGVAILMTGLATPTLNFVLTSLLGDVTFWPGTQLWTARPKNTWGQLSRFGHWRPFWGCVLAGLLVLPGLLLARPTYDDTQLQPSGPLSNAEYGQQLLTAHFGAGAANPVTLTLHTAQPLTEQKSLQAIDTLTTKLQVLPNVDRVVSVTQPTGHRLNTFYVKQQVNLINADLVGKQTTVTNLQKALATDRQHLDQAKITAHTEAVDRLSDSLNQVADTNDQLLTQLSALNTTLAEPSTVRHHVGRINQQFSALDQTTDDLMSGLNDLVDRQTTVAEQAKHVSKRVRQVNRSLKKSRQSLATVLASLKVTQSYLTGLANSQIGDSFYLPANGQKNQRYQSSLFTNVSSSQHSTRLTITLATGPNDPQSLKTMQTIRRVTKDSFSATALSHASLQVSGVVNQQQRHHALISRHATVWCLLVLGLLTLGFWLIMRSLTAALLVTGGLAAVTISSWGLTQLVMVNWAHSGTLASTTFVWGAAVIGGHWLIATVPVIRHQLHGAATTRTLLAKFYRGGQTIWPPTLLALAYLLPLAVTGDTSGYAWALMASAGLLLTNLTVPLLFPASLTWRVRPPKWSLHPLKK</sequence>
<evidence type="ECO:0000256" key="4">
    <source>
        <dbReference type="ARBA" id="ARBA00022692"/>
    </source>
</evidence>
<feature type="transmembrane region" description="Helical" evidence="7">
    <location>
        <begin position="817"/>
        <end position="836"/>
    </location>
</feature>
<comment type="subcellular location">
    <subcellularLocation>
        <location evidence="1">Cell membrane</location>
        <topology evidence="1">Multi-pass membrane protein</topology>
    </subcellularLocation>
</comment>
<feature type="transmembrane region" description="Helical" evidence="7">
    <location>
        <begin position="776"/>
        <end position="796"/>
    </location>
</feature>
<evidence type="ECO:0000313" key="9">
    <source>
        <dbReference type="EMBL" id="MFC0422961.1"/>
    </source>
</evidence>
<evidence type="ECO:0000256" key="7">
    <source>
        <dbReference type="SAM" id="Phobius"/>
    </source>
</evidence>
<comment type="similarity">
    <text evidence="2">Belongs to the resistance-nodulation-cell division (RND) (TC 2.A.6) family. MmpL subfamily.</text>
</comment>
<dbReference type="RefSeq" id="WP_137644714.1">
    <property type="nucleotide sequence ID" value="NZ_BAABRM010000012.1"/>
</dbReference>
<dbReference type="PANTHER" id="PTHR33406">
    <property type="entry name" value="MEMBRANE PROTEIN MJ1562-RELATED"/>
    <property type="match status" value="1"/>
</dbReference>
<keyword evidence="4 7" id="KW-0812">Transmembrane</keyword>
<proteinExistence type="inferred from homology"/>
<feature type="transmembrane region" description="Helical" evidence="7">
    <location>
        <begin position="228"/>
        <end position="250"/>
    </location>
</feature>
<name>A0ABV6K0G8_9LACO</name>
<feature type="domain" description="Membrane transport protein MMPL" evidence="8">
    <location>
        <begin position="60"/>
        <end position="359"/>
    </location>
</feature>
<evidence type="ECO:0000256" key="1">
    <source>
        <dbReference type="ARBA" id="ARBA00004651"/>
    </source>
</evidence>
<comment type="caution">
    <text evidence="9">The sequence shown here is derived from an EMBL/GenBank/DDBJ whole genome shotgun (WGS) entry which is preliminary data.</text>
</comment>
<dbReference type="Proteomes" id="UP001589855">
    <property type="component" value="Unassembled WGS sequence"/>
</dbReference>